<dbReference type="InterPro" id="IPR027948">
    <property type="entry name" value="DUF4436"/>
</dbReference>
<feature type="transmembrane region" description="Helical" evidence="1">
    <location>
        <begin position="12"/>
        <end position="33"/>
    </location>
</feature>
<reference evidence="2 3" key="1">
    <citation type="submission" date="2016-07" db="EMBL/GenBank/DDBJ databases">
        <title>Pervasive Adenine N6-methylation of Active Genes in Fungi.</title>
        <authorList>
            <consortium name="DOE Joint Genome Institute"/>
            <person name="Mondo S.J."/>
            <person name="Dannebaum R.O."/>
            <person name="Kuo R.C."/>
            <person name="Labutti K."/>
            <person name="Haridas S."/>
            <person name="Kuo A."/>
            <person name="Salamov A."/>
            <person name="Ahrendt S.R."/>
            <person name="Lipzen A."/>
            <person name="Sullivan W."/>
            <person name="Andreopoulos W.B."/>
            <person name="Clum A."/>
            <person name="Lindquist E."/>
            <person name="Daum C."/>
            <person name="Ramamoorthy G.K."/>
            <person name="Gryganskyi A."/>
            <person name="Culley D."/>
            <person name="Magnuson J.K."/>
            <person name="James T.Y."/>
            <person name="O'Malley M.A."/>
            <person name="Stajich J.E."/>
            <person name="Spatafora J.W."/>
            <person name="Visel A."/>
            <person name="Grigoriev I.V."/>
        </authorList>
    </citation>
    <scope>NUCLEOTIDE SEQUENCE [LARGE SCALE GENOMIC DNA]</scope>
    <source>
        <strain evidence="2 3">CBS 931.73</strain>
    </source>
</reference>
<dbReference type="OrthoDB" id="5594013at2759"/>
<accession>A0A1Y1Z3T2</accession>
<dbReference type="EMBL" id="MCFE01000030">
    <property type="protein sequence ID" value="ORY04923.1"/>
    <property type="molecule type" value="Genomic_DNA"/>
</dbReference>
<feature type="transmembrane region" description="Helical" evidence="1">
    <location>
        <begin position="69"/>
        <end position="94"/>
    </location>
</feature>
<dbReference type="Proteomes" id="UP000193498">
    <property type="component" value="Unassembled WGS sequence"/>
</dbReference>
<keyword evidence="1" id="KW-0472">Membrane</keyword>
<dbReference type="AlphaFoldDB" id="A0A1Y1Z3T2"/>
<evidence type="ECO:0000313" key="2">
    <source>
        <dbReference type="EMBL" id="ORY04923.1"/>
    </source>
</evidence>
<proteinExistence type="predicted"/>
<comment type="caution">
    <text evidence="2">The sequence shown here is derived from an EMBL/GenBank/DDBJ whole genome shotgun (WGS) entry which is preliminary data.</text>
</comment>
<dbReference type="PANTHER" id="PTHR37330">
    <property type="entry name" value="CONSERVED TRANSMEMBRANE PROTEIN-RELATED"/>
    <property type="match status" value="1"/>
</dbReference>
<sequence>MTRSATTKGFSICVVILMWALSLGLGTVAFQIVFLRREIQPPVIALGVSMLFSLPALRNTQPGVPGIGCATDIIGFFWNMLLVAISSIGIIWTYSITWTRPLPQRPSTPLAMETTTTHKF</sequence>
<evidence type="ECO:0000256" key="1">
    <source>
        <dbReference type="SAM" id="Phobius"/>
    </source>
</evidence>
<feature type="non-terminal residue" evidence="2">
    <location>
        <position position="120"/>
    </location>
</feature>
<gene>
    <name evidence="2" type="ORF">K493DRAFT_311177</name>
</gene>
<evidence type="ECO:0000313" key="3">
    <source>
        <dbReference type="Proteomes" id="UP000193498"/>
    </source>
</evidence>
<dbReference type="InParanoid" id="A0A1Y1Z3T2"/>
<keyword evidence="3" id="KW-1185">Reference proteome</keyword>
<protein>
    <submittedName>
        <fullName evidence="2">Uncharacterized protein</fullName>
    </submittedName>
</protein>
<dbReference type="PANTHER" id="PTHR37330:SF1">
    <property type="entry name" value="CONSERVED TRANSMEMBRANE PROTEIN-RELATED"/>
    <property type="match status" value="1"/>
</dbReference>
<organism evidence="2 3">
    <name type="scientific">Basidiobolus meristosporus CBS 931.73</name>
    <dbReference type="NCBI Taxonomy" id="1314790"/>
    <lineage>
        <taxon>Eukaryota</taxon>
        <taxon>Fungi</taxon>
        <taxon>Fungi incertae sedis</taxon>
        <taxon>Zoopagomycota</taxon>
        <taxon>Entomophthoromycotina</taxon>
        <taxon>Basidiobolomycetes</taxon>
        <taxon>Basidiobolales</taxon>
        <taxon>Basidiobolaceae</taxon>
        <taxon>Basidiobolus</taxon>
    </lineage>
</organism>
<dbReference type="Pfam" id="PF14494">
    <property type="entry name" value="DUF4436"/>
    <property type="match status" value="1"/>
</dbReference>
<keyword evidence="1" id="KW-1133">Transmembrane helix</keyword>
<keyword evidence="1" id="KW-0812">Transmembrane</keyword>
<name>A0A1Y1Z3T2_9FUNG</name>